<dbReference type="EMBL" id="CP015515">
    <property type="protein sequence ID" value="AND15770.1"/>
    <property type="molecule type" value="Genomic_DNA"/>
</dbReference>
<dbReference type="AlphaFoldDB" id="A0A160KQE9"/>
<organism evidence="2 3">
    <name type="scientific">Rathayibacter tritici</name>
    <dbReference type="NCBI Taxonomy" id="33888"/>
    <lineage>
        <taxon>Bacteria</taxon>
        <taxon>Bacillati</taxon>
        <taxon>Actinomycetota</taxon>
        <taxon>Actinomycetes</taxon>
        <taxon>Micrococcales</taxon>
        <taxon>Microbacteriaceae</taxon>
        <taxon>Rathayibacter</taxon>
    </lineage>
</organism>
<dbReference type="PROSITE" id="PS51257">
    <property type="entry name" value="PROKAR_LIPOPROTEIN"/>
    <property type="match status" value="1"/>
</dbReference>
<accession>A0A160KQE9</accession>
<feature type="chain" id="PRO_5038937534" description="DUF3558 domain-containing protein" evidence="1">
    <location>
        <begin position="34"/>
        <end position="195"/>
    </location>
</feature>
<proteinExistence type="predicted"/>
<reference evidence="2 3" key="1">
    <citation type="submission" date="2016-05" db="EMBL/GenBank/DDBJ databases">
        <title>Complete genome sequence of Rathayibacter tritici NCPPB 1953.</title>
        <authorList>
            <person name="Park J."/>
            <person name="Lee H.-H."/>
            <person name="Lee S.-W."/>
            <person name="Seo Y.-S."/>
        </authorList>
    </citation>
    <scope>NUCLEOTIDE SEQUENCE [LARGE SCALE GENOMIC DNA]</scope>
    <source>
        <strain evidence="2 3">NCPPB 1953</strain>
    </source>
</reference>
<dbReference type="STRING" id="33888.A6122_0614"/>
<dbReference type="PATRIC" id="fig|33888.3.peg.685"/>
<keyword evidence="3" id="KW-1185">Reference proteome</keyword>
<evidence type="ECO:0000313" key="2">
    <source>
        <dbReference type="EMBL" id="AND15770.1"/>
    </source>
</evidence>
<evidence type="ECO:0000313" key="3">
    <source>
        <dbReference type="Proteomes" id="UP000077071"/>
    </source>
</evidence>
<keyword evidence="1" id="KW-0732">Signal</keyword>
<dbReference type="OrthoDB" id="5124868at2"/>
<dbReference type="KEGG" id="rtn:A6122_0614"/>
<feature type="signal peptide" evidence="1">
    <location>
        <begin position="1"/>
        <end position="33"/>
    </location>
</feature>
<evidence type="ECO:0008006" key="4">
    <source>
        <dbReference type="Google" id="ProtNLM"/>
    </source>
</evidence>
<dbReference type="RefSeq" id="WP_068251527.1">
    <property type="nucleotide sequence ID" value="NZ_CP015515.1"/>
</dbReference>
<sequence length="195" mass="19677">MIQWRTAVRRHSRPLAITAVVLLLAGCSSTTIDVPRDAQVDIPTPTAVEQTATTDPAAEPAVTPTAPVLVDEALDCAAVLPLDTITAALELPPGFVTDSALTGSCAWTIAGNSTALTLSSSSGATAASLVEQEQAGATEPVDLGDQALYRAGDASTDPAATVVVLEGTRLVTLRSFVGDQASLVGLAESALAAIG</sequence>
<name>A0A160KQE9_9MICO</name>
<gene>
    <name evidence="2" type="ORF">A6122_0614</name>
</gene>
<evidence type="ECO:0000256" key="1">
    <source>
        <dbReference type="SAM" id="SignalP"/>
    </source>
</evidence>
<dbReference type="Proteomes" id="UP000077071">
    <property type="component" value="Chromosome"/>
</dbReference>
<protein>
    <recommendedName>
        <fullName evidence="4">DUF3558 domain-containing protein</fullName>
    </recommendedName>
</protein>